<keyword evidence="1" id="KW-0732">Signal</keyword>
<protein>
    <recommendedName>
        <fullName evidence="2">G5 domain-containing protein</fullName>
    </recommendedName>
</protein>
<name>A0A1H5RM39_9CLOT</name>
<dbReference type="SMART" id="SM01208">
    <property type="entry name" value="G5"/>
    <property type="match status" value="1"/>
</dbReference>
<dbReference type="Pfam" id="PF07501">
    <property type="entry name" value="G5"/>
    <property type="match status" value="1"/>
</dbReference>
<dbReference type="GO" id="GO:0019867">
    <property type="term" value="C:outer membrane"/>
    <property type="evidence" value="ECO:0007669"/>
    <property type="project" value="InterPro"/>
</dbReference>
<dbReference type="InterPro" id="IPR010611">
    <property type="entry name" value="3D_dom"/>
</dbReference>
<gene>
    <name evidence="3" type="ORF">SAMN05660865_00014</name>
</gene>
<dbReference type="AlphaFoldDB" id="A0A1H5RM39"/>
<dbReference type="InterPro" id="IPR011098">
    <property type="entry name" value="G5_dom"/>
</dbReference>
<dbReference type="InterPro" id="IPR007137">
    <property type="entry name" value="DUF348"/>
</dbReference>
<evidence type="ECO:0000256" key="1">
    <source>
        <dbReference type="ARBA" id="ARBA00022729"/>
    </source>
</evidence>
<sequence>MKGTLKSRAVILAVAFIVLILSVSFTAKRRVTVVCDGKTKTITTSAKTVGTLLEENGIYIGEKDIIRPNIDTKVKDGMIILIKRAVPVTIKVDGKVLKVKSAEGTVEKLLKSEGINLNEKDKVFPSLDSIVKPNMEIKITRVVEKVEVLSKPIPFKVIKKPNNDMLKGSIKVIQEGMEGILEVKTKVVLEDGKVISTKKISEVIKKRPVDKIVYVGTLGFFTPSRGGEPIAYVRKLTMKATKYTSSYECTGKRPGDRGFGRTATGTIARRNKNGFSTVAVDPDVIPLGTRLYIEDYGFAIAEDTGGAVKGYMIDLYFEPGTEEFRNWRTKYVDVYILR</sequence>
<dbReference type="CDD" id="cd22786">
    <property type="entry name" value="DPBB_YuiC-like"/>
    <property type="match status" value="1"/>
</dbReference>
<dbReference type="PANTHER" id="PTHR39160:SF4">
    <property type="entry name" value="RESUSCITATION-PROMOTING FACTOR RPFB"/>
    <property type="match status" value="1"/>
</dbReference>
<dbReference type="SUPFAM" id="SSF50685">
    <property type="entry name" value="Barwin-like endoglucanases"/>
    <property type="match status" value="1"/>
</dbReference>
<dbReference type="RefSeq" id="WP_159945752.1">
    <property type="nucleotide sequence ID" value="NZ_FNUK01000001.1"/>
</dbReference>
<dbReference type="Proteomes" id="UP000242850">
    <property type="component" value="Unassembled WGS sequence"/>
</dbReference>
<feature type="domain" description="G5" evidence="2">
    <location>
        <begin position="139"/>
        <end position="219"/>
    </location>
</feature>
<dbReference type="Pfam" id="PF03990">
    <property type="entry name" value="DUF348"/>
    <property type="match status" value="2"/>
</dbReference>
<dbReference type="GO" id="GO:0004553">
    <property type="term" value="F:hydrolase activity, hydrolyzing O-glycosyl compounds"/>
    <property type="evidence" value="ECO:0007669"/>
    <property type="project" value="InterPro"/>
</dbReference>
<keyword evidence="4" id="KW-1185">Reference proteome</keyword>
<reference evidence="4" key="1">
    <citation type="submission" date="2016-10" db="EMBL/GenBank/DDBJ databases">
        <authorList>
            <person name="Varghese N."/>
            <person name="Submissions S."/>
        </authorList>
    </citation>
    <scope>NUCLEOTIDE SEQUENCE [LARGE SCALE GENOMIC DNA]</scope>
    <source>
        <strain evidence="4">DSM 5463</strain>
    </source>
</reference>
<evidence type="ECO:0000259" key="2">
    <source>
        <dbReference type="PROSITE" id="PS51109"/>
    </source>
</evidence>
<dbReference type="PROSITE" id="PS51109">
    <property type="entry name" value="G5"/>
    <property type="match status" value="1"/>
</dbReference>
<accession>A0A1H5RM39</accession>
<dbReference type="EMBL" id="FNUK01000001">
    <property type="protein sequence ID" value="SEF38561.1"/>
    <property type="molecule type" value="Genomic_DNA"/>
</dbReference>
<dbReference type="InterPro" id="IPR036908">
    <property type="entry name" value="RlpA-like_sf"/>
</dbReference>
<dbReference type="Gene3D" id="2.20.230.10">
    <property type="entry name" value="Resuscitation-promoting factor rpfb"/>
    <property type="match status" value="1"/>
</dbReference>
<dbReference type="PANTHER" id="PTHR39160">
    <property type="entry name" value="CELL WALL-BINDING PROTEIN YOCH"/>
    <property type="match status" value="1"/>
</dbReference>
<dbReference type="OrthoDB" id="9798935at2"/>
<evidence type="ECO:0000313" key="4">
    <source>
        <dbReference type="Proteomes" id="UP000242850"/>
    </source>
</evidence>
<dbReference type="Gene3D" id="2.40.40.10">
    <property type="entry name" value="RlpA-like domain"/>
    <property type="match status" value="1"/>
</dbReference>
<proteinExistence type="predicted"/>
<dbReference type="Pfam" id="PF06725">
    <property type="entry name" value="3D"/>
    <property type="match status" value="1"/>
</dbReference>
<dbReference type="GO" id="GO:0009254">
    <property type="term" value="P:peptidoglycan turnover"/>
    <property type="evidence" value="ECO:0007669"/>
    <property type="project" value="InterPro"/>
</dbReference>
<evidence type="ECO:0000313" key="3">
    <source>
        <dbReference type="EMBL" id="SEF38561.1"/>
    </source>
</evidence>
<organism evidence="3 4">
    <name type="scientific">Caloramator fervidus</name>
    <dbReference type="NCBI Taxonomy" id="29344"/>
    <lineage>
        <taxon>Bacteria</taxon>
        <taxon>Bacillati</taxon>
        <taxon>Bacillota</taxon>
        <taxon>Clostridia</taxon>
        <taxon>Eubacteriales</taxon>
        <taxon>Clostridiaceae</taxon>
        <taxon>Caloramator</taxon>
    </lineage>
</organism>
<dbReference type="InterPro" id="IPR051933">
    <property type="entry name" value="Resuscitation_pf_RpfB"/>
</dbReference>